<dbReference type="PRINTS" id="PR00111">
    <property type="entry name" value="ABHYDROLASE"/>
</dbReference>
<reference evidence="2 3" key="1">
    <citation type="submission" date="2019-11" db="EMBL/GenBank/DDBJ databases">
        <title>Draft genome sequences of five Paenibacillus species of dairy origin.</title>
        <authorList>
            <person name="Olajide A.M."/>
            <person name="Chen S."/>
            <person name="Lapointe G."/>
        </authorList>
    </citation>
    <scope>NUCLEOTIDE SEQUENCE [LARGE SCALE GENOMIC DNA]</scope>
    <source>
        <strain evidence="2 3">2CS3</strain>
    </source>
</reference>
<keyword evidence="2" id="KW-0378">Hydrolase</keyword>
<gene>
    <name evidence="2" type="ORF">GNP93_06200</name>
</gene>
<evidence type="ECO:0000313" key="2">
    <source>
        <dbReference type="EMBL" id="MUG70268.1"/>
    </source>
</evidence>
<protein>
    <submittedName>
        <fullName evidence="2">Alpha/beta fold hydrolase</fullName>
    </submittedName>
</protein>
<evidence type="ECO:0000313" key="3">
    <source>
        <dbReference type="Proteomes" id="UP000450917"/>
    </source>
</evidence>
<sequence length="287" mass="32720">MGEKVGMWSQLAGVPLKQDYINVKGIRTRILEAGEGDPLIFVHGTGGHLEAYARNIGRLSEDFRVIAYDMVGHGYSDKPDRPYTIDYLSDHLVGLAEALGLQKFNLSGESLGGWVAAWTAAHYPDLVDKVILNTPGNITNKPEVMKKVKDSTISAVVEATYENVRSRLEWLFLDKSFVTDELVNIRYQIYTQREFKRAVYNIVCLQDWEVRKDYAWGPEWCGKIKCPTLLLWTDNDPTGTVDEAFILKSWIPSSQLYVISEAGHWPQWEKPGEFNDVHHRFLKEGRL</sequence>
<dbReference type="AlphaFoldDB" id="A0A7X2Z9T4"/>
<dbReference type="PANTHER" id="PTHR46438">
    <property type="entry name" value="ALPHA/BETA-HYDROLASES SUPERFAMILY PROTEIN"/>
    <property type="match status" value="1"/>
</dbReference>
<dbReference type="GO" id="GO:0016787">
    <property type="term" value="F:hydrolase activity"/>
    <property type="evidence" value="ECO:0007669"/>
    <property type="project" value="UniProtKB-KW"/>
</dbReference>
<proteinExistence type="predicted"/>
<evidence type="ECO:0000259" key="1">
    <source>
        <dbReference type="Pfam" id="PF00561"/>
    </source>
</evidence>
<organism evidence="2 3">
    <name type="scientific">Paenibacillus validus</name>
    <dbReference type="NCBI Taxonomy" id="44253"/>
    <lineage>
        <taxon>Bacteria</taxon>
        <taxon>Bacillati</taxon>
        <taxon>Bacillota</taxon>
        <taxon>Bacilli</taxon>
        <taxon>Bacillales</taxon>
        <taxon>Paenibacillaceae</taxon>
        <taxon>Paenibacillus</taxon>
    </lineage>
</organism>
<dbReference type="PANTHER" id="PTHR46438:SF11">
    <property type="entry name" value="LIPASE-RELATED"/>
    <property type="match status" value="1"/>
</dbReference>
<dbReference type="EMBL" id="WNZX01000003">
    <property type="protein sequence ID" value="MUG70268.1"/>
    <property type="molecule type" value="Genomic_DNA"/>
</dbReference>
<comment type="caution">
    <text evidence="2">The sequence shown here is derived from an EMBL/GenBank/DDBJ whole genome shotgun (WGS) entry which is preliminary data.</text>
</comment>
<dbReference type="Gene3D" id="3.40.50.1820">
    <property type="entry name" value="alpha/beta hydrolase"/>
    <property type="match status" value="1"/>
</dbReference>
<dbReference type="RefSeq" id="WP_127605611.1">
    <property type="nucleotide sequence ID" value="NZ_JARTHJ010000055.1"/>
</dbReference>
<feature type="domain" description="AB hydrolase-1" evidence="1">
    <location>
        <begin position="38"/>
        <end position="271"/>
    </location>
</feature>
<dbReference type="InterPro" id="IPR000073">
    <property type="entry name" value="AB_hydrolase_1"/>
</dbReference>
<dbReference type="Proteomes" id="UP000450917">
    <property type="component" value="Unassembled WGS sequence"/>
</dbReference>
<dbReference type="Pfam" id="PF00561">
    <property type="entry name" value="Abhydrolase_1"/>
    <property type="match status" value="1"/>
</dbReference>
<dbReference type="SUPFAM" id="SSF53474">
    <property type="entry name" value="alpha/beta-Hydrolases"/>
    <property type="match status" value="1"/>
</dbReference>
<name>A0A7X2Z9T4_9BACL</name>
<accession>A0A7X2Z9T4</accession>
<keyword evidence="3" id="KW-1185">Reference proteome</keyword>
<dbReference type="InterPro" id="IPR029058">
    <property type="entry name" value="AB_hydrolase_fold"/>
</dbReference>